<dbReference type="AlphaFoldDB" id="A0A1M5TH29"/>
<sequence length="138" mass="16005">MNQEQVPQDQENLNEGKLAKLYYATDEKGHYVKVNSIGWEPETVAMQQAWDVVNDEVEEARQKVLSGKASPLLYHIKKNIMTPALVASYAGTFGFMVRLHCHPSFFRRLSRKQLEKYAYTFRISVEQLTDVERLKNPQ</sequence>
<evidence type="ECO:0000313" key="1">
    <source>
        <dbReference type="EMBL" id="SHH50026.1"/>
    </source>
</evidence>
<dbReference type="RefSeq" id="WP_073137684.1">
    <property type="nucleotide sequence ID" value="NZ_FQWQ01000003.1"/>
</dbReference>
<protein>
    <submittedName>
        <fullName evidence="1">Uncharacterized protein</fullName>
    </submittedName>
</protein>
<dbReference type="Proteomes" id="UP000184212">
    <property type="component" value="Unassembled WGS sequence"/>
</dbReference>
<dbReference type="OrthoDB" id="9180239at2"/>
<dbReference type="STRING" id="947013.SAMN04488109_4077"/>
<gene>
    <name evidence="1" type="ORF">SAMN04488109_4077</name>
</gene>
<proteinExistence type="predicted"/>
<reference evidence="1 2" key="1">
    <citation type="submission" date="2016-11" db="EMBL/GenBank/DDBJ databases">
        <authorList>
            <person name="Jaros S."/>
            <person name="Januszkiewicz K."/>
            <person name="Wedrychowicz H."/>
        </authorList>
    </citation>
    <scope>NUCLEOTIDE SEQUENCE [LARGE SCALE GENOMIC DNA]</scope>
    <source>
        <strain evidence="1 2">DSM 24574</strain>
    </source>
</reference>
<evidence type="ECO:0000313" key="2">
    <source>
        <dbReference type="Proteomes" id="UP000184212"/>
    </source>
</evidence>
<dbReference type="EMBL" id="FQWQ01000003">
    <property type="protein sequence ID" value="SHH50026.1"/>
    <property type="molecule type" value="Genomic_DNA"/>
</dbReference>
<keyword evidence="2" id="KW-1185">Reference proteome</keyword>
<organism evidence="1 2">
    <name type="scientific">Chryseolinea serpens</name>
    <dbReference type="NCBI Taxonomy" id="947013"/>
    <lineage>
        <taxon>Bacteria</taxon>
        <taxon>Pseudomonadati</taxon>
        <taxon>Bacteroidota</taxon>
        <taxon>Cytophagia</taxon>
        <taxon>Cytophagales</taxon>
        <taxon>Fulvivirgaceae</taxon>
        <taxon>Chryseolinea</taxon>
    </lineage>
</organism>
<name>A0A1M5TH29_9BACT</name>
<accession>A0A1M5TH29</accession>